<feature type="transmembrane region" description="Helical" evidence="2">
    <location>
        <begin position="293"/>
        <end position="315"/>
    </location>
</feature>
<keyword evidence="1" id="KW-0406">Ion transport</keyword>
<name>A0A7J6W433_THATH</name>
<dbReference type="PANTHER" id="PTHR13018:SF100">
    <property type="entry name" value="CSC1-LIKE PROTEIN ERD4"/>
    <property type="match status" value="1"/>
</dbReference>
<evidence type="ECO:0000313" key="5">
    <source>
        <dbReference type="EMBL" id="KAF5191961.1"/>
    </source>
</evidence>
<proteinExistence type="predicted"/>
<gene>
    <name evidence="5" type="ORF">FRX31_018451</name>
</gene>
<feature type="transmembrane region" description="Helical" evidence="2">
    <location>
        <begin position="398"/>
        <end position="429"/>
    </location>
</feature>
<dbReference type="AlphaFoldDB" id="A0A7J6W433"/>
<keyword evidence="2" id="KW-1133">Transmembrane helix</keyword>
<feature type="domain" description="CSC1/OSCA1-like cytosolic" evidence="4">
    <location>
        <begin position="27"/>
        <end position="188"/>
    </location>
</feature>
<feature type="transmembrane region" description="Helical" evidence="2">
    <location>
        <begin position="450"/>
        <end position="470"/>
    </location>
</feature>
<feature type="transmembrane region" description="Helical" evidence="2">
    <location>
        <begin position="476"/>
        <end position="495"/>
    </location>
</feature>
<evidence type="ECO:0000256" key="2">
    <source>
        <dbReference type="SAM" id="Phobius"/>
    </source>
</evidence>
<keyword evidence="1" id="KW-0813">Transport</keyword>
<keyword evidence="6" id="KW-1185">Reference proteome</keyword>
<evidence type="ECO:0000313" key="6">
    <source>
        <dbReference type="Proteomes" id="UP000554482"/>
    </source>
</evidence>
<protein>
    <submittedName>
        <fullName evidence="5">Csc1-like protein erd4</fullName>
    </submittedName>
</protein>
<evidence type="ECO:0000259" key="4">
    <source>
        <dbReference type="Pfam" id="PF14703"/>
    </source>
</evidence>
<dbReference type="PANTHER" id="PTHR13018">
    <property type="entry name" value="PROBABLE MEMBRANE PROTEIN DUF221-RELATED"/>
    <property type="match status" value="1"/>
</dbReference>
<dbReference type="OrthoDB" id="1689567at2759"/>
<dbReference type="InterPro" id="IPR003864">
    <property type="entry name" value="CSC1/OSCA1-like_7TM"/>
</dbReference>
<dbReference type="InterPro" id="IPR045122">
    <property type="entry name" value="Csc1-like"/>
</dbReference>
<dbReference type="Proteomes" id="UP000554482">
    <property type="component" value="Unassembled WGS sequence"/>
</dbReference>
<keyword evidence="2" id="KW-0472">Membrane</keyword>
<organism evidence="5 6">
    <name type="scientific">Thalictrum thalictroides</name>
    <name type="common">Rue-anemone</name>
    <name type="synonym">Anemone thalictroides</name>
    <dbReference type="NCBI Taxonomy" id="46969"/>
    <lineage>
        <taxon>Eukaryota</taxon>
        <taxon>Viridiplantae</taxon>
        <taxon>Streptophyta</taxon>
        <taxon>Embryophyta</taxon>
        <taxon>Tracheophyta</taxon>
        <taxon>Spermatophyta</taxon>
        <taxon>Magnoliopsida</taxon>
        <taxon>Ranunculales</taxon>
        <taxon>Ranunculaceae</taxon>
        <taxon>Thalictroideae</taxon>
        <taxon>Thalictrum</taxon>
    </lineage>
</organism>
<dbReference type="GO" id="GO:0005227">
    <property type="term" value="F:calcium-activated cation channel activity"/>
    <property type="evidence" value="ECO:0007669"/>
    <property type="project" value="InterPro"/>
</dbReference>
<reference evidence="5 6" key="1">
    <citation type="submission" date="2020-06" db="EMBL/GenBank/DDBJ databases">
        <title>Transcriptomic and genomic resources for Thalictrum thalictroides and T. hernandezii: Facilitating candidate gene discovery in an emerging model plant lineage.</title>
        <authorList>
            <person name="Arias T."/>
            <person name="Riano-Pachon D.M."/>
            <person name="Di Stilio V.S."/>
        </authorList>
    </citation>
    <scope>NUCLEOTIDE SEQUENCE [LARGE SCALE GENOMIC DNA]</scope>
    <source>
        <strain evidence="6">cv. WT478/WT964</strain>
        <tissue evidence="5">Leaves</tissue>
    </source>
</reference>
<dbReference type="Pfam" id="PF14703">
    <property type="entry name" value="PHM7_cyt"/>
    <property type="match status" value="1"/>
</dbReference>
<evidence type="ECO:0000259" key="3">
    <source>
        <dbReference type="Pfam" id="PF02714"/>
    </source>
</evidence>
<sequence length="591" mass="67632">MLWKAYNHVSELRGTALSAPDVIMPEQYAIVVRDIPAVPKTRKDRKDQVDSYFKSLYADEFYDSLVITDNTEVNIIWEDLTKYRNKLAHAEAKFAASKTRTRPTNKKYFIFGKKFDTIDYCNKMIATLVPKLKKEQQKTIRGKQKDSALIFFTNRKAATSAAQTIHAKKADTWTVGEAPEPRQMLWRNLGLEFYQWQLRQDIVYLIVALTILFYMIPITFITAFTTLEKLKIILPFMSPVVDKAMVKSVLEGSIPQIVLIAFMALLPKFLMFLSRTEGIPSVSRAVRASSGKHFYFIILNVFIGVTIGGTLFSTIKDLQKNPKQIWMLLGKSIPENATFFLSFVALKLFVGYGIELSRPFSFFMFYVNKRFFCRTAAEEKKAWAPGDMNYATRVPNDLLIVTIVLCYSVIAPVIILFGVAYFSLGWLVLRNQALNVYIPSYESYGRMWPHMHARILAALIIYQFTMIGAFSLKQFYYAPLVIPLPILSIAFAIVCRRKFYYSFCHTPLEVVCAEMRETPNLRAIYKEFIPPCLRSEYPDEEAQPVPDASSASLLQPPEYKDLIKSVEEKESQSLISNLWGPTPETEASNSV</sequence>
<dbReference type="InterPro" id="IPR027815">
    <property type="entry name" value="CSC1/OSCA1-like_cyt"/>
</dbReference>
<accession>A0A7J6W433</accession>
<feature type="transmembrane region" description="Helical" evidence="2">
    <location>
        <begin position="202"/>
        <end position="227"/>
    </location>
</feature>
<evidence type="ECO:0000256" key="1">
    <source>
        <dbReference type="ARBA" id="ARBA00023303"/>
    </source>
</evidence>
<feature type="transmembrane region" description="Helical" evidence="2">
    <location>
        <begin position="248"/>
        <end position="273"/>
    </location>
</feature>
<comment type="caution">
    <text evidence="5">The sequence shown here is derived from an EMBL/GenBank/DDBJ whole genome shotgun (WGS) entry which is preliminary data.</text>
</comment>
<keyword evidence="2" id="KW-0812">Transmembrane</keyword>
<keyword evidence="1" id="KW-0407">Ion channel</keyword>
<feature type="domain" description="CSC1/OSCA1-like 7TM region" evidence="3">
    <location>
        <begin position="202"/>
        <end position="470"/>
    </location>
</feature>
<dbReference type="Pfam" id="PF02714">
    <property type="entry name" value="RSN1_7TM"/>
    <property type="match status" value="1"/>
</dbReference>
<dbReference type="EMBL" id="JABWDY010022076">
    <property type="protein sequence ID" value="KAF5191961.1"/>
    <property type="molecule type" value="Genomic_DNA"/>
</dbReference>
<dbReference type="GO" id="GO:0005886">
    <property type="term" value="C:plasma membrane"/>
    <property type="evidence" value="ECO:0007669"/>
    <property type="project" value="TreeGrafter"/>
</dbReference>